<feature type="domain" description="C2H2-type" evidence="6">
    <location>
        <begin position="340"/>
        <end position="367"/>
    </location>
</feature>
<evidence type="ECO:0000256" key="2">
    <source>
        <dbReference type="ARBA" id="ARBA00022771"/>
    </source>
</evidence>
<feature type="region of interest" description="Disordered" evidence="5">
    <location>
        <begin position="34"/>
        <end position="53"/>
    </location>
</feature>
<dbReference type="Proteomes" id="UP000267029">
    <property type="component" value="Unassembled WGS sequence"/>
</dbReference>
<feature type="domain" description="C2H2-type" evidence="6">
    <location>
        <begin position="314"/>
        <end position="342"/>
    </location>
</feature>
<feature type="compositionally biased region" description="Low complexity" evidence="5">
    <location>
        <begin position="43"/>
        <end position="53"/>
    </location>
</feature>
<dbReference type="SMART" id="SM00355">
    <property type="entry name" value="ZnF_C2H2"/>
    <property type="match status" value="3"/>
</dbReference>
<dbReference type="GO" id="GO:0008270">
    <property type="term" value="F:zinc ion binding"/>
    <property type="evidence" value="ECO:0007669"/>
    <property type="project" value="UniProtKB-KW"/>
</dbReference>
<dbReference type="STRING" id="53468.A0A0R3U1L3"/>
<keyword evidence="3" id="KW-0862">Zinc</keyword>
<evidence type="ECO:0000256" key="3">
    <source>
        <dbReference type="ARBA" id="ARBA00022833"/>
    </source>
</evidence>
<reference evidence="9" key="2">
    <citation type="submission" date="2019-11" db="UniProtKB">
        <authorList>
            <consortium name="WormBaseParasite"/>
        </authorList>
    </citation>
    <scope>IDENTIFICATION</scope>
</reference>
<dbReference type="PROSITE" id="PS50157">
    <property type="entry name" value="ZINC_FINGER_C2H2_2"/>
    <property type="match status" value="3"/>
</dbReference>
<dbReference type="PANTHER" id="PTHR23235:SF120">
    <property type="entry name" value="KRUPPEL-LIKE FACTOR 15"/>
    <property type="match status" value="1"/>
</dbReference>
<dbReference type="GO" id="GO:0000981">
    <property type="term" value="F:DNA-binding transcription factor activity, RNA polymerase II-specific"/>
    <property type="evidence" value="ECO:0007669"/>
    <property type="project" value="TreeGrafter"/>
</dbReference>
<proteinExistence type="predicted"/>
<evidence type="ECO:0000256" key="4">
    <source>
        <dbReference type="PROSITE-ProRule" id="PRU00042"/>
    </source>
</evidence>
<evidence type="ECO:0000256" key="5">
    <source>
        <dbReference type="SAM" id="MobiDB-lite"/>
    </source>
</evidence>
<evidence type="ECO:0000259" key="6">
    <source>
        <dbReference type="PROSITE" id="PS50157"/>
    </source>
</evidence>
<name>A0A0R3U1L3_MESCO</name>
<feature type="compositionally biased region" description="Low complexity" evidence="5">
    <location>
        <begin position="269"/>
        <end position="284"/>
    </location>
</feature>
<dbReference type="Gene3D" id="3.30.160.60">
    <property type="entry name" value="Classic Zinc Finger"/>
    <property type="match status" value="2"/>
</dbReference>
<dbReference type="PROSITE" id="PS00028">
    <property type="entry name" value="ZINC_FINGER_C2H2_1"/>
    <property type="match status" value="3"/>
</dbReference>
<dbReference type="InterPro" id="IPR036236">
    <property type="entry name" value="Znf_C2H2_sf"/>
</dbReference>
<accession>A0A0R3U1L3</accession>
<dbReference type="SUPFAM" id="SSF57667">
    <property type="entry name" value="beta-beta-alpha zinc fingers"/>
    <property type="match status" value="1"/>
</dbReference>
<dbReference type="GO" id="GO:0000978">
    <property type="term" value="F:RNA polymerase II cis-regulatory region sequence-specific DNA binding"/>
    <property type="evidence" value="ECO:0007669"/>
    <property type="project" value="TreeGrafter"/>
</dbReference>
<keyword evidence="2 4" id="KW-0863">Zinc-finger</keyword>
<dbReference type="InterPro" id="IPR013087">
    <property type="entry name" value="Znf_C2H2_type"/>
</dbReference>
<reference evidence="7 8" key="1">
    <citation type="submission" date="2018-10" db="EMBL/GenBank/DDBJ databases">
        <authorList>
            <consortium name="Pathogen Informatics"/>
        </authorList>
    </citation>
    <scope>NUCLEOTIDE SEQUENCE [LARGE SCALE GENOMIC DNA]</scope>
</reference>
<keyword evidence="8" id="KW-1185">Reference proteome</keyword>
<sequence>MSQGLHGVLAGNFNCSSLPFSFVDTNEFKRPGNFPTSAPDNITSTFSPSTPSTSTGCIQFPFIEKPSEGQTNGDSSTVKEKLLAALKEIIPHKTSLNLRMLVTYTVDNATSDVIVIDETVNRKEPELPSRAPAGNILDLSQKSEDPAKAPVLAIDSNLVSMLQKPTAPIFNVVSNTGTPVSLAQPTNTPPPPPPLNPEAALMMLQTILNGGGQGQFGSLSFPVPTSFATSQHLPGDIVPNVTIMTNENILPTFPFGAKVETMVNQKTESGSGSSSPLSNHEGSSTPLAFRAHQRNSSSGGSGGFSRRYMHPRRFICNQCRQQFSSLAELNRHTLELHNSFRCNFCKAKFTQRSNLQRHSLKHVGFKPFTCNICLKEYYRKDHLVRHIEVTHPNVDPRINITTRLTSSECLDFLDNLHVYGGADSPFVEAGVDVKPMLIDGSKPLSVKVEETSRQEESSSDSGTVGLVVDKAGVEQNSEVDPGTDQEMHEPVKQDPPISPIEKTAQLQDSDT</sequence>
<dbReference type="PANTHER" id="PTHR23235">
    <property type="entry name" value="KRUEPPEL-LIKE TRANSCRIPTION FACTOR"/>
    <property type="match status" value="1"/>
</dbReference>
<dbReference type="Pfam" id="PF00096">
    <property type="entry name" value="zf-C2H2"/>
    <property type="match status" value="2"/>
</dbReference>
<dbReference type="EMBL" id="UXSR01000020">
    <property type="protein sequence ID" value="VDD74261.1"/>
    <property type="molecule type" value="Genomic_DNA"/>
</dbReference>
<evidence type="ECO:0000256" key="1">
    <source>
        <dbReference type="ARBA" id="ARBA00022723"/>
    </source>
</evidence>
<organism evidence="7 8">
    <name type="scientific">Mesocestoides corti</name>
    <name type="common">Flatworm</name>
    <dbReference type="NCBI Taxonomy" id="53468"/>
    <lineage>
        <taxon>Eukaryota</taxon>
        <taxon>Metazoa</taxon>
        <taxon>Spiralia</taxon>
        <taxon>Lophotrochozoa</taxon>
        <taxon>Platyhelminthes</taxon>
        <taxon>Cestoda</taxon>
        <taxon>Eucestoda</taxon>
        <taxon>Cyclophyllidea</taxon>
        <taxon>Mesocestoididae</taxon>
        <taxon>Mesocestoides</taxon>
    </lineage>
</organism>
<feature type="region of interest" description="Disordered" evidence="5">
    <location>
        <begin position="449"/>
        <end position="511"/>
    </location>
</feature>
<dbReference type="WBParaSite" id="MCU_002177-RA">
    <property type="protein sequence ID" value="MCU_002177-RA"/>
    <property type="gene ID" value="MCU_002177"/>
</dbReference>
<evidence type="ECO:0000313" key="7">
    <source>
        <dbReference type="EMBL" id="VDD74261.1"/>
    </source>
</evidence>
<evidence type="ECO:0000313" key="8">
    <source>
        <dbReference type="Proteomes" id="UP000267029"/>
    </source>
</evidence>
<dbReference type="AlphaFoldDB" id="A0A0R3U1L3"/>
<feature type="region of interest" description="Disordered" evidence="5">
    <location>
        <begin position="264"/>
        <end position="285"/>
    </location>
</feature>
<feature type="domain" description="C2H2-type" evidence="6">
    <location>
        <begin position="368"/>
        <end position="396"/>
    </location>
</feature>
<evidence type="ECO:0000313" key="9">
    <source>
        <dbReference type="WBParaSite" id="MCU_002177-RA"/>
    </source>
</evidence>
<protein>
    <submittedName>
        <fullName evidence="9">Zinc finger protein</fullName>
    </submittedName>
</protein>
<gene>
    <name evidence="7" type="ORF">MCOS_LOCUS264</name>
</gene>
<dbReference type="OrthoDB" id="10066279at2759"/>
<keyword evidence="1" id="KW-0479">Metal-binding</keyword>